<organism evidence="3 4">
    <name type="scientific">Liparis tanakae</name>
    <name type="common">Tanaka's snailfish</name>
    <dbReference type="NCBI Taxonomy" id="230148"/>
    <lineage>
        <taxon>Eukaryota</taxon>
        <taxon>Metazoa</taxon>
        <taxon>Chordata</taxon>
        <taxon>Craniata</taxon>
        <taxon>Vertebrata</taxon>
        <taxon>Euteleostomi</taxon>
        <taxon>Actinopterygii</taxon>
        <taxon>Neopterygii</taxon>
        <taxon>Teleostei</taxon>
        <taxon>Neoteleostei</taxon>
        <taxon>Acanthomorphata</taxon>
        <taxon>Eupercaria</taxon>
        <taxon>Perciformes</taxon>
        <taxon>Cottioidei</taxon>
        <taxon>Cottales</taxon>
        <taxon>Liparidae</taxon>
        <taxon>Liparis</taxon>
    </lineage>
</organism>
<comment type="caution">
    <text evidence="3">The sequence shown here is derived from an EMBL/GenBank/DDBJ whole genome shotgun (WGS) entry which is preliminary data.</text>
</comment>
<keyword evidence="2" id="KW-1133">Transmembrane helix</keyword>
<evidence type="ECO:0000313" key="3">
    <source>
        <dbReference type="EMBL" id="TNN51491.1"/>
    </source>
</evidence>
<keyword evidence="2" id="KW-0472">Membrane</keyword>
<feature type="region of interest" description="Disordered" evidence="1">
    <location>
        <begin position="1"/>
        <end position="55"/>
    </location>
</feature>
<accession>A0A4Z2GE68</accession>
<evidence type="ECO:0000256" key="2">
    <source>
        <dbReference type="SAM" id="Phobius"/>
    </source>
</evidence>
<evidence type="ECO:0000313" key="4">
    <source>
        <dbReference type="Proteomes" id="UP000314294"/>
    </source>
</evidence>
<dbReference type="Proteomes" id="UP000314294">
    <property type="component" value="Unassembled WGS sequence"/>
</dbReference>
<dbReference type="AlphaFoldDB" id="A0A4Z2GE68"/>
<dbReference type="EMBL" id="SRLO01000581">
    <property type="protein sequence ID" value="TNN51491.1"/>
    <property type="molecule type" value="Genomic_DNA"/>
</dbReference>
<name>A0A4Z2GE68_9TELE</name>
<evidence type="ECO:0000256" key="1">
    <source>
        <dbReference type="SAM" id="MobiDB-lite"/>
    </source>
</evidence>
<keyword evidence="2" id="KW-0812">Transmembrane</keyword>
<gene>
    <name evidence="3" type="ORF">EYF80_038341</name>
</gene>
<feature type="transmembrane region" description="Helical" evidence="2">
    <location>
        <begin position="53"/>
        <end position="73"/>
    </location>
</feature>
<proteinExistence type="predicted"/>
<keyword evidence="4" id="KW-1185">Reference proteome</keyword>
<reference evidence="3 4" key="1">
    <citation type="submission" date="2019-03" db="EMBL/GenBank/DDBJ databases">
        <title>First draft genome of Liparis tanakae, snailfish: a comprehensive survey of snailfish specific genes.</title>
        <authorList>
            <person name="Kim W."/>
            <person name="Song I."/>
            <person name="Jeong J.-H."/>
            <person name="Kim D."/>
            <person name="Kim S."/>
            <person name="Ryu S."/>
            <person name="Song J.Y."/>
            <person name="Lee S.K."/>
        </authorList>
    </citation>
    <scope>NUCLEOTIDE SEQUENCE [LARGE SCALE GENOMIC DNA]</scope>
    <source>
        <tissue evidence="3">Muscle</tissue>
    </source>
</reference>
<protein>
    <submittedName>
        <fullName evidence="3">Uncharacterized protein</fullName>
    </submittedName>
</protein>
<feature type="compositionally biased region" description="Low complexity" evidence="1">
    <location>
        <begin position="46"/>
        <end position="55"/>
    </location>
</feature>
<sequence>MRGEKGDNGGADDQDSESISSPCPAALSGDSLTEPAVPSIKTPEASSSSSSSSSSVIVTIVVCWSLLGVVVSARRGGDVDYQLMREVRPRVMKYTWLAPPARTEAKKT</sequence>